<evidence type="ECO:0000259" key="6">
    <source>
        <dbReference type="Pfam" id="PF01656"/>
    </source>
</evidence>
<dbReference type="NCBIfam" id="NF001989">
    <property type="entry name" value="PRK00784.1"/>
    <property type="match status" value="1"/>
</dbReference>
<comment type="function">
    <text evidence="4">Catalyzes amidations at positions B, D, E, and G on adenosylcobyrinic A,C-diamide. NH(2) groups are provided by glutamine, and one molecule of ATP is hydrogenolyzed for each amidation.</text>
</comment>
<comment type="similarity">
    <text evidence="4">Belongs to the CobB/CobQ family. CobQ subfamily.</text>
</comment>
<dbReference type="AlphaFoldDB" id="A0AAE9SGM7"/>
<dbReference type="Proteomes" id="UP001058682">
    <property type="component" value="Chromosome"/>
</dbReference>
<evidence type="ECO:0000256" key="2">
    <source>
        <dbReference type="ARBA" id="ARBA00022573"/>
    </source>
</evidence>
<keyword evidence="2 4" id="KW-0169">Cobalamin biosynthesis</keyword>
<organism evidence="7 8">
    <name type="scientific">Treponema putidum</name>
    <dbReference type="NCBI Taxonomy" id="221027"/>
    <lineage>
        <taxon>Bacteria</taxon>
        <taxon>Pseudomonadati</taxon>
        <taxon>Spirochaetota</taxon>
        <taxon>Spirochaetia</taxon>
        <taxon>Spirochaetales</taxon>
        <taxon>Treponemataceae</taxon>
        <taxon>Treponema</taxon>
    </lineage>
</organism>
<keyword evidence="5" id="KW-0175">Coiled coil</keyword>
<dbReference type="EMBL" id="CP038804">
    <property type="protein sequence ID" value="UTY32868.1"/>
    <property type="molecule type" value="Genomic_DNA"/>
</dbReference>
<evidence type="ECO:0000256" key="3">
    <source>
        <dbReference type="ARBA" id="ARBA00022962"/>
    </source>
</evidence>
<accession>A0AAE9SGM7</accession>
<dbReference type="InterPro" id="IPR027417">
    <property type="entry name" value="P-loop_NTPase"/>
</dbReference>
<comment type="caution">
    <text evidence="4">Lacks conserved residue(s) required for the propagation of feature annotation.</text>
</comment>
<evidence type="ECO:0000256" key="5">
    <source>
        <dbReference type="SAM" id="Coils"/>
    </source>
</evidence>
<feature type="coiled-coil region" evidence="5">
    <location>
        <begin position="243"/>
        <end position="270"/>
    </location>
</feature>
<dbReference type="Pfam" id="PF01656">
    <property type="entry name" value="CbiA"/>
    <property type="match status" value="1"/>
</dbReference>
<protein>
    <recommendedName>
        <fullName evidence="4">Cobyric acid synthase</fullName>
    </recommendedName>
</protein>
<feature type="domain" description="CobQ/CobB/MinD/ParA nucleotide binding" evidence="6">
    <location>
        <begin position="4"/>
        <end position="226"/>
    </location>
</feature>
<dbReference type="InterPro" id="IPR004459">
    <property type="entry name" value="CobQ_synth"/>
</dbReference>
<proteinExistence type="inferred from homology"/>
<evidence type="ECO:0000256" key="4">
    <source>
        <dbReference type="HAMAP-Rule" id="MF_00028"/>
    </source>
</evidence>
<evidence type="ECO:0000313" key="8">
    <source>
        <dbReference type="Proteomes" id="UP001058682"/>
    </source>
</evidence>
<dbReference type="CDD" id="cd05389">
    <property type="entry name" value="CobQ_N"/>
    <property type="match status" value="1"/>
</dbReference>
<dbReference type="GO" id="GO:0003824">
    <property type="term" value="F:catalytic activity"/>
    <property type="evidence" value="ECO:0007669"/>
    <property type="project" value="InterPro"/>
</dbReference>
<comment type="pathway">
    <text evidence="1 4">Cofactor biosynthesis; adenosylcobalamin biosynthesis.</text>
</comment>
<keyword evidence="3 4" id="KW-0315">Glutamine amidotransferase</keyword>
<dbReference type="HAMAP" id="MF_00028">
    <property type="entry name" value="CobQ"/>
    <property type="match status" value="1"/>
</dbReference>
<dbReference type="PANTHER" id="PTHR21343:SF1">
    <property type="entry name" value="COBYRIC ACID SYNTHASE"/>
    <property type="match status" value="1"/>
</dbReference>
<dbReference type="Gene3D" id="3.40.50.300">
    <property type="entry name" value="P-loop containing nucleotide triphosphate hydrolases"/>
    <property type="match status" value="1"/>
</dbReference>
<name>A0AAE9SGM7_9SPIR</name>
<dbReference type="RefSeq" id="WP_044978780.1">
    <property type="nucleotide sequence ID" value="NZ_CP009228.1"/>
</dbReference>
<dbReference type="GO" id="GO:0015420">
    <property type="term" value="F:ABC-type vitamin B12 transporter activity"/>
    <property type="evidence" value="ECO:0007669"/>
    <property type="project" value="UniProtKB-UniRule"/>
</dbReference>
<gene>
    <name evidence="4" type="primary">cobQ</name>
    <name evidence="7" type="ORF">E4N74_01730</name>
</gene>
<dbReference type="InterPro" id="IPR002586">
    <property type="entry name" value="CobQ/CobB/MinD/ParA_Nub-bd_dom"/>
</dbReference>
<sequence>MASIMIQGTTSSAGKSLFCTGLCRIFKKKGLKVVPFKSQNMSSIFFTAFDGKKISSAQALQARAAGIEPRPEMNPILLIPKTDVGSKVIILGEEKKEMKAREYFEYKKTCKPMILETFQKLERENDIVVIEGAGSPAEINLNQNDIVNMGMAEMADAPVLLIADIDRGGVFAQLYGTVMLLPEKDRKRIKGMIINKFRGDKSLLDPGIKMIEDLVKIPVIATIPYMHLELADEDSLIDDDKKCNTQAQSEEELEKELDKLARLIEENSDMEFIFKTAGLKAGLKAGL</sequence>
<evidence type="ECO:0000256" key="1">
    <source>
        <dbReference type="ARBA" id="ARBA00004953"/>
    </source>
</evidence>
<evidence type="ECO:0000313" key="7">
    <source>
        <dbReference type="EMBL" id="UTY32868.1"/>
    </source>
</evidence>
<dbReference type="GO" id="GO:0009236">
    <property type="term" value="P:cobalamin biosynthetic process"/>
    <property type="evidence" value="ECO:0007669"/>
    <property type="project" value="UniProtKB-UniRule"/>
</dbReference>
<dbReference type="InterPro" id="IPR047045">
    <property type="entry name" value="CobQ_N"/>
</dbReference>
<reference evidence="7" key="1">
    <citation type="submission" date="2019-04" db="EMBL/GenBank/DDBJ databases">
        <title>Whole genome sequencing of oral phylogroup 2 treponemes.</title>
        <authorList>
            <person name="Chan Y."/>
            <person name="Zeng H.H."/>
            <person name="Yu X.L."/>
            <person name="Leung W.K."/>
            <person name="Watt R.M."/>
        </authorList>
    </citation>
    <scope>NUCLEOTIDE SEQUENCE</scope>
    <source>
        <strain evidence="7">OMZ 835</strain>
    </source>
</reference>
<dbReference type="NCBIfam" id="TIGR00313">
    <property type="entry name" value="cobQ"/>
    <property type="match status" value="1"/>
</dbReference>
<dbReference type="SUPFAM" id="SSF52540">
    <property type="entry name" value="P-loop containing nucleoside triphosphate hydrolases"/>
    <property type="match status" value="1"/>
</dbReference>
<dbReference type="PANTHER" id="PTHR21343">
    <property type="entry name" value="DETHIOBIOTIN SYNTHETASE"/>
    <property type="match status" value="1"/>
</dbReference>
<dbReference type="KEGG" id="tpk:JO40_07795"/>